<proteinExistence type="predicted"/>
<gene>
    <name evidence="1" type="ORF">EG352_17700</name>
</gene>
<dbReference type="InterPro" id="IPR011990">
    <property type="entry name" value="TPR-like_helical_dom_sf"/>
</dbReference>
<dbReference type="Proteomes" id="UP000269015">
    <property type="component" value="Chromosome"/>
</dbReference>
<dbReference type="SUPFAM" id="SSF48452">
    <property type="entry name" value="TPR-like"/>
    <property type="match status" value="1"/>
</dbReference>
<accession>A0AAD0YY45</accession>
<dbReference type="AlphaFoldDB" id="A0AAD0YY45"/>
<protein>
    <submittedName>
        <fullName evidence="1">Tetratricopeptide repeat protein</fullName>
    </submittedName>
</protein>
<dbReference type="Gene3D" id="1.25.40.10">
    <property type="entry name" value="Tetratricopeptide repeat domain"/>
    <property type="match status" value="1"/>
</dbReference>
<dbReference type="EMBL" id="CP033930">
    <property type="protein sequence ID" value="AZB19475.1"/>
    <property type="molecule type" value="Genomic_DNA"/>
</dbReference>
<dbReference type="RefSeq" id="WP_060868430.1">
    <property type="nucleotide sequence ID" value="NZ_CP033930.1"/>
</dbReference>
<organism evidence="1 2">
    <name type="scientific">Chryseobacterium indologenes</name>
    <name type="common">Flavobacterium indologenes</name>
    <dbReference type="NCBI Taxonomy" id="253"/>
    <lineage>
        <taxon>Bacteria</taxon>
        <taxon>Pseudomonadati</taxon>
        <taxon>Bacteroidota</taxon>
        <taxon>Flavobacteriia</taxon>
        <taxon>Flavobacteriales</taxon>
        <taxon>Weeksellaceae</taxon>
        <taxon>Chryseobacterium group</taxon>
        <taxon>Chryseobacterium</taxon>
    </lineage>
</organism>
<reference evidence="1 2" key="1">
    <citation type="submission" date="2018-11" db="EMBL/GenBank/DDBJ databases">
        <title>Proposal to divide the Flavobacteriaceae and reorganize its genera based on Amino Acid Identity values calculated from whole genome sequences.</title>
        <authorList>
            <person name="Nicholson A.C."/>
            <person name="Gulvik C.A."/>
            <person name="Whitney A.M."/>
            <person name="Humrighouse B.W."/>
            <person name="Bell M."/>
            <person name="Holmes B."/>
            <person name="Steigerwalt A.G."/>
            <person name="Villarma A."/>
            <person name="Sheth M."/>
            <person name="Batra D."/>
            <person name="Pryor J."/>
            <person name="Bernardet J.-F."/>
            <person name="Hugo C."/>
            <person name="Kampfer P."/>
            <person name="Newman J."/>
            <person name="McQuiston J.R."/>
        </authorList>
    </citation>
    <scope>NUCLEOTIDE SEQUENCE [LARGE SCALE GENOMIC DNA]</scope>
    <source>
        <strain evidence="1 2">H5559</strain>
    </source>
</reference>
<evidence type="ECO:0000313" key="1">
    <source>
        <dbReference type="EMBL" id="AZB19475.1"/>
    </source>
</evidence>
<sequence>MVITDVETANNLAFALEQKEGYNESLFILQNIISQYPDRIVAYLNLADIEWVLNHKNEAEKYYKLYLSLMKKQKKDLNRIPQRVYNRIK</sequence>
<evidence type="ECO:0000313" key="2">
    <source>
        <dbReference type="Proteomes" id="UP000269015"/>
    </source>
</evidence>
<name>A0AAD0YY45_CHRID</name>